<protein>
    <submittedName>
        <fullName evidence="2">Uncharacterized protein</fullName>
    </submittedName>
</protein>
<evidence type="ECO:0000313" key="2">
    <source>
        <dbReference type="EMBL" id="AAS05852.1"/>
    </source>
</evidence>
<dbReference type="Proteomes" id="UP000000580">
    <property type="component" value="Chromosome"/>
</dbReference>
<evidence type="ECO:0000256" key="1">
    <source>
        <dbReference type="SAM" id="MobiDB-lite"/>
    </source>
</evidence>
<name>Q73UR4_MYCPA</name>
<accession>Q73UR4</accession>
<dbReference type="HOGENOM" id="CLU_183729_0_0_11"/>
<reference evidence="2 3" key="1">
    <citation type="journal article" date="2005" name="Proc. Natl. Acad. Sci. U.S.A.">
        <title>The complete genome sequence of Mycobacterium avium subspecies paratuberculosis.</title>
        <authorList>
            <person name="Li L."/>
            <person name="Bannantine J.P."/>
            <person name="Zhang Q."/>
            <person name="Amonsin A."/>
            <person name="May B.J."/>
            <person name="Alt D."/>
            <person name="Banerji N."/>
            <person name="Kanjilal S."/>
            <person name="Kapur V."/>
        </authorList>
    </citation>
    <scope>NUCLEOTIDE SEQUENCE [LARGE SCALE GENOMIC DNA]</scope>
    <source>
        <strain evidence="3">ATCC BAA-968 / K-10</strain>
    </source>
</reference>
<proteinExistence type="predicted"/>
<sequence>MVLQQPKEGSRTMKDERGFPIDEPPEGDVAEQQRPVDTDDETGLDTEYVSAGDREANEADVIDQAYIVSTEDEWDDDR</sequence>
<organism evidence="2 3">
    <name type="scientific">Mycolicibacterium paratuberculosis (strain ATCC BAA-968 / K-10)</name>
    <name type="common">Mycobacterium paratuberculosis</name>
    <dbReference type="NCBI Taxonomy" id="262316"/>
    <lineage>
        <taxon>Bacteria</taxon>
        <taxon>Bacillati</taxon>
        <taxon>Actinomycetota</taxon>
        <taxon>Actinomycetes</taxon>
        <taxon>Mycobacteriales</taxon>
        <taxon>Mycobacteriaceae</taxon>
        <taxon>Mycobacterium</taxon>
        <taxon>Mycobacterium avium complex (MAC)</taxon>
    </lineage>
</organism>
<keyword evidence="3" id="KW-1185">Reference proteome</keyword>
<dbReference type="eggNOG" id="ENOG5030HKS">
    <property type="taxonomic scope" value="Bacteria"/>
</dbReference>
<feature type="region of interest" description="Disordered" evidence="1">
    <location>
        <begin position="1"/>
        <end position="78"/>
    </location>
</feature>
<evidence type="ECO:0000313" key="3">
    <source>
        <dbReference type="Proteomes" id="UP000000580"/>
    </source>
</evidence>
<gene>
    <name evidence="2" type="ordered locus">MAP_3302</name>
</gene>
<dbReference type="EMBL" id="AE016958">
    <property type="protein sequence ID" value="AAS05852.1"/>
    <property type="molecule type" value="Genomic_DNA"/>
</dbReference>
<dbReference type="KEGG" id="mpa:MAP_3302"/>
<dbReference type="AlphaFoldDB" id="Q73UR4"/>
<feature type="compositionally biased region" description="Basic and acidic residues" evidence="1">
    <location>
        <begin position="8"/>
        <end position="20"/>
    </location>
</feature>
<dbReference type="STRING" id="262316.MAP_3302"/>